<name>A0A6N8UBF5_9FIRM</name>
<comment type="caution">
    <text evidence="1">The sequence shown here is derived from an EMBL/GenBank/DDBJ whole genome shotgun (WGS) entry which is preliminary data.</text>
</comment>
<keyword evidence="2" id="KW-1185">Reference proteome</keyword>
<dbReference type="EMBL" id="WUUQ01000001">
    <property type="protein sequence ID" value="MXQ73067.1"/>
    <property type="molecule type" value="Genomic_DNA"/>
</dbReference>
<proteinExistence type="predicted"/>
<reference evidence="1 2" key="2">
    <citation type="submission" date="2020-01" db="EMBL/GenBank/DDBJ databases">
        <title>Clostridiaceae sp. nov. isolated from the gut of human by culturomics.</title>
        <authorList>
            <person name="Chang Y."/>
        </authorList>
    </citation>
    <scope>NUCLEOTIDE SEQUENCE [LARGE SCALE GENOMIC DNA]</scope>
    <source>
        <strain evidence="1 2">DONG20-135</strain>
    </source>
</reference>
<dbReference type="Proteomes" id="UP000434036">
    <property type="component" value="Unassembled WGS sequence"/>
</dbReference>
<evidence type="ECO:0000313" key="1">
    <source>
        <dbReference type="EMBL" id="MXQ73067.1"/>
    </source>
</evidence>
<dbReference type="AlphaFoldDB" id="A0A6N8UBF5"/>
<reference evidence="1 2" key="1">
    <citation type="submission" date="2019-12" db="EMBL/GenBank/DDBJ databases">
        <authorList>
            <person name="Yang R."/>
        </authorList>
    </citation>
    <scope>NUCLEOTIDE SEQUENCE [LARGE SCALE GENOMIC DNA]</scope>
    <source>
        <strain evidence="1 2">DONG20-135</strain>
    </source>
</reference>
<organism evidence="1 2">
    <name type="scientific">Copranaerobaculum intestinale</name>
    <dbReference type="NCBI Taxonomy" id="2692629"/>
    <lineage>
        <taxon>Bacteria</taxon>
        <taxon>Bacillati</taxon>
        <taxon>Bacillota</taxon>
        <taxon>Erysipelotrichia</taxon>
        <taxon>Erysipelotrichales</taxon>
        <taxon>Erysipelotrichaceae</taxon>
        <taxon>Copranaerobaculum</taxon>
    </lineage>
</organism>
<accession>A0A6N8UBF5</accession>
<dbReference type="RefSeq" id="WP_160624492.1">
    <property type="nucleotide sequence ID" value="NZ_WUUQ01000001.1"/>
</dbReference>
<evidence type="ECO:0000313" key="2">
    <source>
        <dbReference type="Proteomes" id="UP000434036"/>
    </source>
</evidence>
<gene>
    <name evidence="1" type="ORF">GSF08_03840</name>
</gene>
<sequence length="50" mass="5812">MVIQQSASREALGEFVSQFVVLNDDVLFKKVWSREEELSLRECSLMKTSF</sequence>
<protein>
    <submittedName>
        <fullName evidence="1">Uncharacterized protein</fullName>
    </submittedName>
</protein>